<dbReference type="RefSeq" id="WP_079489270.1">
    <property type="nucleotide sequence ID" value="NZ_FUZT01000001.1"/>
</dbReference>
<keyword evidence="1" id="KW-0472">Membrane</keyword>
<accession>A0A1T5IR14</accession>
<proteinExistence type="predicted"/>
<organism evidence="2 3">
    <name type="scientific">Maledivibacter halophilus</name>
    <dbReference type="NCBI Taxonomy" id="36842"/>
    <lineage>
        <taxon>Bacteria</taxon>
        <taxon>Bacillati</taxon>
        <taxon>Bacillota</taxon>
        <taxon>Clostridia</taxon>
        <taxon>Peptostreptococcales</taxon>
        <taxon>Caminicellaceae</taxon>
        <taxon>Maledivibacter</taxon>
    </lineage>
</organism>
<feature type="transmembrane region" description="Helical" evidence="1">
    <location>
        <begin position="69"/>
        <end position="86"/>
    </location>
</feature>
<dbReference type="OrthoDB" id="9900856at2"/>
<reference evidence="2 3" key="1">
    <citation type="submission" date="2017-02" db="EMBL/GenBank/DDBJ databases">
        <authorList>
            <person name="Peterson S.W."/>
        </authorList>
    </citation>
    <scope>NUCLEOTIDE SEQUENCE [LARGE SCALE GENOMIC DNA]</scope>
    <source>
        <strain evidence="2 3">M1</strain>
    </source>
</reference>
<dbReference type="AlphaFoldDB" id="A0A1T5IR14"/>
<dbReference type="STRING" id="36842.SAMN02194393_00637"/>
<gene>
    <name evidence="2" type="ORF">SAMN02194393_00637</name>
</gene>
<evidence type="ECO:0000256" key="1">
    <source>
        <dbReference type="SAM" id="Phobius"/>
    </source>
</evidence>
<sequence length="106" mass="12373">MGRLLHEDKEFEKNKKEILRRIKSSNFNLALSDSRNDIVNKNCSNVGKQKYAWEYEIEEYRKKKNLEKFYKIGAISGIISLIVTIFDKFIPAKEITSAAIAYILKL</sequence>
<name>A0A1T5IR14_9FIRM</name>
<protein>
    <submittedName>
        <fullName evidence="2">Uncharacterized protein</fullName>
    </submittedName>
</protein>
<keyword evidence="3" id="KW-1185">Reference proteome</keyword>
<dbReference type="EMBL" id="FUZT01000001">
    <property type="protein sequence ID" value="SKC41383.1"/>
    <property type="molecule type" value="Genomic_DNA"/>
</dbReference>
<evidence type="ECO:0000313" key="3">
    <source>
        <dbReference type="Proteomes" id="UP000190285"/>
    </source>
</evidence>
<dbReference type="Proteomes" id="UP000190285">
    <property type="component" value="Unassembled WGS sequence"/>
</dbReference>
<evidence type="ECO:0000313" key="2">
    <source>
        <dbReference type="EMBL" id="SKC41383.1"/>
    </source>
</evidence>
<keyword evidence="1" id="KW-1133">Transmembrane helix</keyword>
<keyword evidence="1" id="KW-0812">Transmembrane</keyword>